<accession>A0ABN8ZE59</accession>
<evidence type="ECO:0000313" key="1">
    <source>
        <dbReference type="EMBL" id="CAI9171087.1"/>
    </source>
</evidence>
<name>A0ABN8ZE59_RANTA</name>
<dbReference type="EMBL" id="OX459966">
    <property type="protein sequence ID" value="CAI9171087.1"/>
    <property type="molecule type" value="Genomic_DNA"/>
</dbReference>
<evidence type="ECO:0000313" key="2">
    <source>
        <dbReference type="Proteomes" id="UP001176941"/>
    </source>
</evidence>
<reference evidence="1" key="1">
    <citation type="submission" date="2023-04" db="EMBL/GenBank/DDBJ databases">
        <authorList>
            <consortium name="ELIXIR-Norway"/>
        </authorList>
    </citation>
    <scope>NUCLEOTIDE SEQUENCE [LARGE SCALE GENOMIC DNA]</scope>
</reference>
<protein>
    <submittedName>
        <fullName evidence="1">Uncharacterized protein</fullName>
    </submittedName>
</protein>
<proteinExistence type="predicted"/>
<dbReference type="Proteomes" id="UP001176941">
    <property type="component" value="Chromosome 30"/>
</dbReference>
<sequence>MLENIFIFFQPFRNERTITHGLYSEVRRSRRDDRLLVFSRGPDPLSKGVLMGLVDSPLSSDLRPNLANLSKLRCVRAKRKNTSIPHMEWGSLGIRTPLLIPENQ</sequence>
<keyword evidence="2" id="KW-1185">Reference proteome</keyword>
<organism evidence="1 2">
    <name type="scientific">Rangifer tarandus platyrhynchus</name>
    <name type="common">Svalbard reindeer</name>
    <dbReference type="NCBI Taxonomy" id="3082113"/>
    <lineage>
        <taxon>Eukaryota</taxon>
        <taxon>Metazoa</taxon>
        <taxon>Chordata</taxon>
        <taxon>Craniata</taxon>
        <taxon>Vertebrata</taxon>
        <taxon>Euteleostomi</taxon>
        <taxon>Mammalia</taxon>
        <taxon>Eutheria</taxon>
        <taxon>Laurasiatheria</taxon>
        <taxon>Artiodactyla</taxon>
        <taxon>Ruminantia</taxon>
        <taxon>Pecora</taxon>
        <taxon>Cervidae</taxon>
        <taxon>Odocoileinae</taxon>
        <taxon>Rangifer</taxon>
    </lineage>
</organism>
<gene>
    <name evidence="1" type="ORF">MRATA1EN1_LOCUS20049</name>
</gene>